<reference key="2">
    <citation type="submission" date="2011-10" db="EMBL/GenBank/DDBJ databases">
        <title>The genome and transcriptome sequence of Clonorchis sinensis provide insights into the carcinogenic liver fluke.</title>
        <authorList>
            <person name="Wang X."/>
            <person name="Huang Y."/>
            <person name="Chen W."/>
            <person name="Liu H."/>
            <person name="Guo L."/>
            <person name="Chen Y."/>
            <person name="Luo F."/>
            <person name="Zhou W."/>
            <person name="Sun J."/>
            <person name="Mao Q."/>
            <person name="Liang P."/>
            <person name="Zhou C."/>
            <person name="Tian Y."/>
            <person name="Men J."/>
            <person name="Lv X."/>
            <person name="Huang L."/>
            <person name="Zhou J."/>
            <person name="Hu Y."/>
            <person name="Li R."/>
            <person name="Zhang F."/>
            <person name="Lei H."/>
            <person name="Li X."/>
            <person name="Hu X."/>
            <person name="Liang C."/>
            <person name="Xu J."/>
            <person name="Wu Z."/>
            <person name="Yu X."/>
        </authorList>
    </citation>
    <scope>NUCLEOTIDE SEQUENCE</scope>
    <source>
        <strain>Henan</strain>
    </source>
</reference>
<dbReference type="GO" id="GO:0061343">
    <property type="term" value="P:cell adhesion involved in heart morphogenesis"/>
    <property type="evidence" value="ECO:0007669"/>
    <property type="project" value="TreeGrafter"/>
</dbReference>
<feature type="non-terminal residue" evidence="2">
    <location>
        <position position="571"/>
    </location>
</feature>
<keyword evidence="3" id="KW-1185">Reference proteome</keyword>
<dbReference type="PANTHER" id="PTHR33395">
    <property type="entry name" value="TRANSCRIPTASE, PUTATIVE-RELATED-RELATED"/>
    <property type="match status" value="1"/>
</dbReference>
<keyword evidence="2" id="KW-0472">Membrane</keyword>
<dbReference type="Pfam" id="PF01105">
    <property type="entry name" value="EMP24_GP25L"/>
    <property type="match status" value="1"/>
</dbReference>
<dbReference type="PANTHER" id="PTHR33395:SF22">
    <property type="entry name" value="REVERSE TRANSCRIPTASE DOMAIN-CONTAINING PROTEIN"/>
    <property type="match status" value="1"/>
</dbReference>
<accession>G7YWK7</accession>
<evidence type="ECO:0000313" key="3">
    <source>
        <dbReference type="Proteomes" id="UP000008909"/>
    </source>
</evidence>
<dbReference type="EMBL" id="DF144668">
    <property type="protein sequence ID" value="GAA57337.1"/>
    <property type="molecule type" value="Genomic_DNA"/>
</dbReference>
<dbReference type="InterPro" id="IPR036691">
    <property type="entry name" value="Endo/exonu/phosph_ase_sf"/>
</dbReference>
<dbReference type="SMART" id="SM01190">
    <property type="entry name" value="EMP24_GP25L"/>
    <property type="match status" value="1"/>
</dbReference>
<dbReference type="GO" id="GO:0007508">
    <property type="term" value="P:larval heart development"/>
    <property type="evidence" value="ECO:0007669"/>
    <property type="project" value="TreeGrafter"/>
</dbReference>
<evidence type="ECO:0000313" key="2">
    <source>
        <dbReference type="EMBL" id="GAA57337.1"/>
    </source>
</evidence>
<protein>
    <submittedName>
        <fullName evidence="2">Transmembrane emp24 domain-containing protein 9</fullName>
    </submittedName>
</protein>
<organism evidence="2 3">
    <name type="scientific">Clonorchis sinensis</name>
    <name type="common">Chinese liver fluke</name>
    <dbReference type="NCBI Taxonomy" id="79923"/>
    <lineage>
        <taxon>Eukaryota</taxon>
        <taxon>Metazoa</taxon>
        <taxon>Spiralia</taxon>
        <taxon>Lophotrochozoa</taxon>
        <taxon>Platyhelminthes</taxon>
        <taxon>Trematoda</taxon>
        <taxon>Digenea</taxon>
        <taxon>Opisthorchiida</taxon>
        <taxon>Opisthorchiata</taxon>
        <taxon>Opisthorchiidae</taxon>
        <taxon>Clonorchis</taxon>
    </lineage>
</organism>
<dbReference type="Proteomes" id="UP000008909">
    <property type="component" value="Unassembled WGS sequence"/>
</dbReference>
<gene>
    <name evidence="2" type="ORF">CLF_112550</name>
</gene>
<dbReference type="InterPro" id="IPR009038">
    <property type="entry name" value="GOLD_dom"/>
</dbReference>
<dbReference type="AlphaFoldDB" id="G7YWK7"/>
<reference evidence="2" key="1">
    <citation type="journal article" date="2011" name="Genome Biol.">
        <title>The draft genome of the carcinogenic human liver fluke Clonorchis sinensis.</title>
        <authorList>
            <person name="Wang X."/>
            <person name="Chen W."/>
            <person name="Huang Y."/>
            <person name="Sun J."/>
            <person name="Men J."/>
            <person name="Liu H."/>
            <person name="Luo F."/>
            <person name="Guo L."/>
            <person name="Lv X."/>
            <person name="Deng C."/>
            <person name="Zhou C."/>
            <person name="Fan Y."/>
            <person name="Li X."/>
            <person name="Huang L."/>
            <person name="Hu Y."/>
            <person name="Liang C."/>
            <person name="Hu X."/>
            <person name="Xu J."/>
            <person name="Yu X."/>
        </authorList>
    </citation>
    <scope>NUCLEOTIDE SEQUENCE [LARGE SCALE GENOMIC DNA]</scope>
    <source>
        <strain evidence="2">Henan</strain>
    </source>
</reference>
<dbReference type="GO" id="GO:0031012">
    <property type="term" value="C:extracellular matrix"/>
    <property type="evidence" value="ECO:0007669"/>
    <property type="project" value="TreeGrafter"/>
</dbReference>
<dbReference type="PROSITE" id="PS50866">
    <property type="entry name" value="GOLD"/>
    <property type="match status" value="1"/>
</dbReference>
<name>G7YWK7_CLOSI</name>
<sequence>MDQPKIQELFTKQPNPRMTVQRMYPLADRERGTNRPLKIGCRLPLGLPENAGDSGVLLVDKYAAIENGPSETIYSQKRDLQVSYVPPSFDNLSDNSECVYRDDKFGIAIIEVPKHILRHSTSQADTNGEDYSQECQPTYFTFTGSSPSSPPEDDHFLIRTLGQLSSSYHFTHLLLVGDFNAPKAPWTELQYRAGQQPSLLDLVITNERHFVDQVTINAPLGHSDHCVLTFDFICYWARNPEPQTWIRNFCRADFSGMRIFLDQVKLGLASVEHLYKTSVQKVHEADAMFVPKKPARSRMSRKLPKRIRRLLEKRHALLTAPREIGLEGIHCSTDDSAHLLSYYSHGLPYTLWGLRPPLEYANPVVYSGHTKDVILIGRVQRAATKMVAGLKSMDYETRLAGLANRFFTVDPANTQQVHGERQLLNDKDKTDPGNLGTYNLKVLKNKRYESDASLVIYVTISDPDDKPFHSRVLCRLKFAAYVKLECKKYSAEGQFVFTSHKSGEYRICVSSDSSTWSGNKHVRVYLDIWTGDHAISYSEVANRDKLNELQLRVRQLLDQVQGIEKDQNYQR</sequence>
<dbReference type="Gene3D" id="3.60.10.10">
    <property type="entry name" value="Endonuclease/exonuclease/phosphatase"/>
    <property type="match status" value="1"/>
</dbReference>
<keyword evidence="2" id="KW-0812">Transmembrane</keyword>
<evidence type="ECO:0000259" key="1">
    <source>
        <dbReference type="PROSITE" id="PS50866"/>
    </source>
</evidence>
<proteinExistence type="predicted"/>
<feature type="domain" description="GOLD" evidence="1">
    <location>
        <begin position="420"/>
        <end position="528"/>
    </location>
</feature>